<dbReference type="AlphaFoldDB" id="B9WMB4"/>
<evidence type="ECO:0000313" key="4">
    <source>
        <dbReference type="Proteomes" id="UP000002605"/>
    </source>
</evidence>
<feature type="region of interest" description="Disordered" evidence="1">
    <location>
        <begin position="26"/>
        <end position="110"/>
    </location>
</feature>
<dbReference type="EMBL" id="FM992695">
    <property type="protein sequence ID" value="CAX40227.1"/>
    <property type="molecule type" value="Genomic_DNA"/>
</dbReference>
<proteinExistence type="predicted"/>
<protein>
    <submittedName>
        <fullName evidence="3">Uncharacterized protein</fullName>
    </submittedName>
</protein>
<dbReference type="GeneID" id="8049372"/>
<feature type="region of interest" description="Disordered" evidence="1">
    <location>
        <begin position="153"/>
        <end position="227"/>
    </location>
</feature>
<dbReference type="OrthoDB" id="4027761at2759"/>
<keyword evidence="4" id="KW-1185">Reference proteome</keyword>
<name>B9WMB4_CANDC</name>
<evidence type="ECO:0000313" key="3">
    <source>
        <dbReference type="EMBL" id="CAX40227.1"/>
    </source>
</evidence>
<feature type="compositionally biased region" description="Polar residues" evidence="1">
    <location>
        <begin position="57"/>
        <end position="87"/>
    </location>
</feature>
<dbReference type="RefSeq" id="XP_002422223.1">
    <property type="nucleotide sequence ID" value="XM_002422178.1"/>
</dbReference>
<dbReference type="KEGG" id="cdu:CD36_32730"/>
<dbReference type="Proteomes" id="UP000002605">
    <property type="component" value="Chromosome R"/>
</dbReference>
<feature type="compositionally biased region" description="Polar residues" evidence="1">
    <location>
        <begin position="163"/>
        <end position="191"/>
    </location>
</feature>
<evidence type="ECO:0000313" key="2">
    <source>
        <dbReference type="CGD" id="CAL0000169796"/>
    </source>
</evidence>
<organism evidence="3 4">
    <name type="scientific">Candida dubliniensis (strain CD36 / ATCC MYA-646 / CBS 7987 / NCPF 3949 / NRRL Y-17841)</name>
    <name type="common">Yeast</name>
    <dbReference type="NCBI Taxonomy" id="573826"/>
    <lineage>
        <taxon>Eukaryota</taxon>
        <taxon>Fungi</taxon>
        <taxon>Dikarya</taxon>
        <taxon>Ascomycota</taxon>
        <taxon>Saccharomycotina</taxon>
        <taxon>Pichiomycetes</taxon>
        <taxon>Debaryomycetaceae</taxon>
        <taxon>Candida/Lodderomyces clade</taxon>
        <taxon>Candida</taxon>
    </lineage>
</organism>
<evidence type="ECO:0000256" key="1">
    <source>
        <dbReference type="SAM" id="MobiDB-lite"/>
    </source>
</evidence>
<gene>
    <name evidence="2" type="ordered locus">Cd36_32730</name>
    <name evidence="3" type="ORF">CD36_32730</name>
</gene>
<dbReference type="VEuPathDB" id="FungiDB:CD36_32730"/>
<dbReference type="HOGENOM" id="CLU_101424_0_0_1"/>
<accession>B9WMB4</accession>
<dbReference type="CGD" id="CAL0000169796">
    <property type="gene designation" value="Cd36_32730"/>
</dbReference>
<sequence>MYGRSRGYGGYRSGYGYGSSLSYGIGQSSSGGYSKQTYPKPQQQQQQQQQGIPTYKQKYSQTPRSNQYGQSDRGKSQNYKPTTSSNQYKKKTVNKTVNINQQPRRNRWGLGGFRNMWHIPMIFMCWRGFSRNRHQPPPPQPPQPAQQNQPVNVINVNYPPAPENTSTPAQHPQSVTNIPEESLPKSSQNTNPKHDENHSISSYHSAEEEKNVDGYDNNVVPPLHTQS</sequence>
<reference evidence="3 4" key="1">
    <citation type="journal article" date="2009" name="Genome Res.">
        <title>Comparative genomics of the fungal pathogens Candida dubliniensis and Candida albicans.</title>
        <authorList>
            <person name="Jackson A.P."/>
            <person name="Gamble J.A."/>
            <person name="Yeomans T."/>
            <person name="Moran G.P."/>
            <person name="Saunders D."/>
            <person name="Harris D."/>
            <person name="Aslett M."/>
            <person name="Barrell J.F."/>
            <person name="Butler G."/>
            <person name="Citiulo F."/>
            <person name="Coleman D.C."/>
            <person name="de Groot P.W.J."/>
            <person name="Goodwin T.J."/>
            <person name="Quail M.A."/>
            <person name="McQuillan J."/>
            <person name="Munro C.A."/>
            <person name="Pain A."/>
            <person name="Poulter R.T."/>
            <person name="Rajandream M.A."/>
            <person name="Renauld H."/>
            <person name="Spiering M.J."/>
            <person name="Tivey A."/>
            <person name="Gow N.A.R."/>
            <person name="Barrell B."/>
            <person name="Sullivan D.J."/>
            <person name="Berriman M."/>
        </authorList>
    </citation>
    <scope>NUCLEOTIDE SEQUENCE [LARGE SCALE GENOMIC DNA]</scope>
    <source>
        <strain evidence="4">CD36 / ATCC MYA-646 / CBS 7987 / NCPF 3949 / NRRL Y-17841</strain>
    </source>
</reference>